<dbReference type="AlphaFoldDB" id="A0A135HPE2"/>
<name>A0A135HPE2_9HYPH</name>
<dbReference type="Proteomes" id="UP000070107">
    <property type="component" value="Unassembled WGS sequence"/>
</dbReference>
<sequence length="136" mass="14977">MTLELRRNGDWQRREAGLSAASSVTETVVSKHVDAFEALLGSAQRPGGRARNPIREDISRLAKPKVSDPSMFSAVRSQEILEHVMQDLLPGLGIEAEIASITASVLAEEIESRRDLHDRMGREADNPEIGGWEMAE</sequence>
<dbReference type="STRING" id="1494590.ATN84_20340"/>
<feature type="region of interest" description="Disordered" evidence="1">
    <location>
        <begin position="42"/>
        <end position="62"/>
    </location>
</feature>
<reference evidence="2 3" key="1">
    <citation type="submission" date="2015-11" db="EMBL/GenBank/DDBJ databases">
        <title>Draft genome sequence of Paramesorhizobium deserti A-3-E, a strain highly resistant to diverse beta-lactam antibiotics.</title>
        <authorList>
            <person name="Lv R."/>
            <person name="Yang X."/>
            <person name="Fang N."/>
            <person name="Guo J."/>
            <person name="Luo X."/>
            <person name="Peng F."/>
            <person name="Yang R."/>
            <person name="Cui Y."/>
            <person name="Fang C."/>
            <person name="Song Y."/>
        </authorList>
    </citation>
    <scope>NUCLEOTIDE SEQUENCE [LARGE SCALE GENOMIC DNA]</scope>
    <source>
        <strain evidence="2 3">A-3-E</strain>
    </source>
</reference>
<keyword evidence="3" id="KW-1185">Reference proteome</keyword>
<comment type="caution">
    <text evidence="2">The sequence shown here is derived from an EMBL/GenBank/DDBJ whole genome shotgun (WGS) entry which is preliminary data.</text>
</comment>
<dbReference type="RefSeq" id="WP_068884820.1">
    <property type="nucleotide sequence ID" value="NZ_LNTU01000039.1"/>
</dbReference>
<protein>
    <submittedName>
        <fullName evidence="2">Uncharacterized protein</fullName>
    </submittedName>
</protein>
<gene>
    <name evidence="2" type="ORF">ATN84_20340</name>
</gene>
<proteinExistence type="predicted"/>
<dbReference type="OrthoDB" id="8281798at2"/>
<dbReference type="EMBL" id="LNTU01000039">
    <property type="protein sequence ID" value="KXF75040.1"/>
    <property type="molecule type" value="Genomic_DNA"/>
</dbReference>
<evidence type="ECO:0000313" key="2">
    <source>
        <dbReference type="EMBL" id="KXF75040.1"/>
    </source>
</evidence>
<evidence type="ECO:0000256" key="1">
    <source>
        <dbReference type="SAM" id="MobiDB-lite"/>
    </source>
</evidence>
<organism evidence="2 3">
    <name type="scientific">Paramesorhizobium deserti</name>
    <dbReference type="NCBI Taxonomy" id="1494590"/>
    <lineage>
        <taxon>Bacteria</taxon>
        <taxon>Pseudomonadati</taxon>
        <taxon>Pseudomonadota</taxon>
        <taxon>Alphaproteobacteria</taxon>
        <taxon>Hyphomicrobiales</taxon>
        <taxon>Phyllobacteriaceae</taxon>
        <taxon>Paramesorhizobium</taxon>
    </lineage>
</organism>
<accession>A0A135HPE2</accession>
<evidence type="ECO:0000313" key="3">
    <source>
        <dbReference type="Proteomes" id="UP000070107"/>
    </source>
</evidence>